<keyword evidence="2" id="KW-1185">Reference proteome</keyword>
<protein>
    <submittedName>
        <fullName evidence="1">Uncharacterized protein</fullName>
    </submittedName>
</protein>
<dbReference type="EMBL" id="CM042883">
    <property type="protein sequence ID" value="KAI4379042.1"/>
    <property type="molecule type" value="Genomic_DNA"/>
</dbReference>
<comment type="caution">
    <text evidence="1">The sequence shown here is derived from an EMBL/GenBank/DDBJ whole genome shotgun (WGS) entry which is preliminary data.</text>
</comment>
<evidence type="ECO:0000313" key="1">
    <source>
        <dbReference type="EMBL" id="KAI4379042.1"/>
    </source>
</evidence>
<evidence type="ECO:0000313" key="2">
    <source>
        <dbReference type="Proteomes" id="UP001057402"/>
    </source>
</evidence>
<proteinExistence type="predicted"/>
<reference evidence="2" key="1">
    <citation type="journal article" date="2023" name="Front. Plant Sci.">
        <title>Chromosomal-level genome assembly of Melastoma candidum provides insights into trichome evolution.</title>
        <authorList>
            <person name="Zhong Y."/>
            <person name="Wu W."/>
            <person name="Sun C."/>
            <person name="Zou P."/>
            <person name="Liu Y."/>
            <person name="Dai S."/>
            <person name="Zhou R."/>
        </authorList>
    </citation>
    <scope>NUCLEOTIDE SEQUENCE [LARGE SCALE GENOMIC DNA]</scope>
</reference>
<dbReference type="Proteomes" id="UP001057402">
    <property type="component" value="Chromosome 4"/>
</dbReference>
<sequence>MLTINKEEHKVVSWGRKNSPGQLVGDRHVLPAARTMFANLRRPKWSAAVFQRSFVSHGFAAETGHGSGMFRVFSSRPAHPDTANLGGVIDLVSFLVGFHL</sequence>
<gene>
    <name evidence="1" type="ORF">MLD38_016444</name>
</gene>
<name>A0ACB9RSX7_9MYRT</name>
<accession>A0ACB9RSX7</accession>
<organism evidence="1 2">
    <name type="scientific">Melastoma candidum</name>
    <dbReference type="NCBI Taxonomy" id="119954"/>
    <lineage>
        <taxon>Eukaryota</taxon>
        <taxon>Viridiplantae</taxon>
        <taxon>Streptophyta</taxon>
        <taxon>Embryophyta</taxon>
        <taxon>Tracheophyta</taxon>
        <taxon>Spermatophyta</taxon>
        <taxon>Magnoliopsida</taxon>
        <taxon>eudicotyledons</taxon>
        <taxon>Gunneridae</taxon>
        <taxon>Pentapetalae</taxon>
        <taxon>rosids</taxon>
        <taxon>malvids</taxon>
        <taxon>Myrtales</taxon>
        <taxon>Melastomataceae</taxon>
        <taxon>Melastomatoideae</taxon>
        <taxon>Melastomateae</taxon>
        <taxon>Melastoma</taxon>
    </lineage>
</organism>